<feature type="compositionally biased region" description="Polar residues" evidence="1">
    <location>
        <begin position="383"/>
        <end position="393"/>
    </location>
</feature>
<dbReference type="Proteomes" id="UP000830116">
    <property type="component" value="Chromosome"/>
</dbReference>
<feature type="compositionally biased region" description="Gly residues" evidence="1">
    <location>
        <begin position="456"/>
        <end position="465"/>
    </location>
</feature>
<proteinExistence type="predicted"/>
<dbReference type="RefSeq" id="WP_243535406.1">
    <property type="nucleotide sequence ID" value="NZ_CP093442.1"/>
</dbReference>
<organism evidence="3 4">
    <name type="scientific">Bdellovibrio reynosensis</name>
    <dbReference type="NCBI Taxonomy" id="2835041"/>
    <lineage>
        <taxon>Bacteria</taxon>
        <taxon>Pseudomonadati</taxon>
        <taxon>Bdellovibrionota</taxon>
        <taxon>Bdellovibrionia</taxon>
        <taxon>Bdellovibrionales</taxon>
        <taxon>Pseudobdellovibrionaceae</taxon>
        <taxon>Bdellovibrio</taxon>
    </lineage>
</organism>
<feature type="compositionally biased region" description="Gly residues" evidence="1">
    <location>
        <begin position="429"/>
        <end position="446"/>
    </location>
</feature>
<name>A0ABY4C524_9BACT</name>
<keyword evidence="2" id="KW-0732">Signal</keyword>
<feature type="signal peptide" evidence="2">
    <location>
        <begin position="1"/>
        <end position="23"/>
    </location>
</feature>
<reference evidence="3" key="1">
    <citation type="submission" date="2022-03" db="EMBL/GenBank/DDBJ databases">
        <title>Genome Identification and Characterization of new species Bdellovibrio reynosense LBG001 sp. nov. from a Mexico soil sample.</title>
        <authorList>
            <person name="Camilli A."/>
            <person name="Ajao Y."/>
            <person name="Guo X."/>
        </authorList>
    </citation>
    <scope>NUCLEOTIDE SEQUENCE</scope>
    <source>
        <strain evidence="3">LBG001</strain>
    </source>
</reference>
<evidence type="ECO:0000313" key="4">
    <source>
        <dbReference type="Proteomes" id="UP000830116"/>
    </source>
</evidence>
<accession>A0ABY4C524</accession>
<evidence type="ECO:0000256" key="1">
    <source>
        <dbReference type="SAM" id="MobiDB-lite"/>
    </source>
</evidence>
<keyword evidence="4" id="KW-1185">Reference proteome</keyword>
<feature type="chain" id="PRO_5046053682" evidence="2">
    <location>
        <begin position="24"/>
        <end position="569"/>
    </location>
</feature>
<evidence type="ECO:0000313" key="3">
    <source>
        <dbReference type="EMBL" id="UOE99928.1"/>
    </source>
</evidence>
<gene>
    <name evidence="3" type="ORF">MNR06_09480</name>
</gene>
<protein>
    <submittedName>
        <fullName evidence="3">Uncharacterized protein</fullName>
    </submittedName>
</protein>
<feature type="region of interest" description="Disordered" evidence="1">
    <location>
        <begin position="493"/>
        <end position="528"/>
    </location>
</feature>
<sequence>MKLIYLKLIFLFFGFLLPSVSSAQALLGQQRCMPAFNDCKEIHNRKNGKPSTCTAAYNECLVTEGGAVRRKDGTFKQMYHTSNPDFLRCKAQGIRPATPEFDVCMFGRKTVPVPTPRPNPTIMAESAAPAARRTCSQTCEQGETCATFGVTPRCVPISMVDECHGVGPQQPATFDSCIDYRMSMIDECETQYLSLSQDCSTRVEETTASCDEKNTPELNSASDLASQLTLSVGQASIQNACGEMAKVSVAANAGLAAYRTNCSTSIKSCKSSCTNLVTYVQQNQHCFSRTPQAAQNAETVAKSCDMFESRMNEAQQAIQNIGQTAASATGCSDATFGGRAETAAPTIDNSFSDAQVDCSKPESSSNKVCVCAKNPNDPMCFQTQKGSGFSAQTDGGADSSSRLKEPSADGMNFDGDLEGLPAIAQGSYSSGGDGDAVEGKQGGDVGLGSMADSVGNGTGPAGEGDGAAVTEEGESSGGGGFFGAVAGLFKPSASEGSGSGAGSGNLNDGKNMKGAKGPNLRQFLPGGKYDPRLRGIAGAQGIDGITGPSSDIWKKIQNRYRIVSPSLEP</sequence>
<dbReference type="EMBL" id="CP093442">
    <property type="protein sequence ID" value="UOE99928.1"/>
    <property type="molecule type" value="Genomic_DNA"/>
</dbReference>
<evidence type="ECO:0000256" key="2">
    <source>
        <dbReference type="SAM" id="SignalP"/>
    </source>
</evidence>
<feature type="region of interest" description="Disordered" evidence="1">
    <location>
        <begin position="383"/>
        <end position="476"/>
    </location>
</feature>